<feature type="non-terminal residue" evidence="1">
    <location>
        <position position="65"/>
    </location>
</feature>
<dbReference type="Proteomes" id="UP001139981">
    <property type="component" value="Unassembled WGS sequence"/>
</dbReference>
<comment type="caution">
    <text evidence="1">The sequence shown here is derived from an EMBL/GenBank/DDBJ whole genome shotgun (WGS) entry which is preliminary data.</text>
</comment>
<protein>
    <submittedName>
        <fullName evidence="1">Uncharacterized protein</fullName>
    </submittedName>
</protein>
<accession>A0ACC1M396</accession>
<keyword evidence="2" id="KW-1185">Reference proteome</keyword>
<dbReference type="EMBL" id="JANBVB010000489">
    <property type="protein sequence ID" value="KAJ2893857.1"/>
    <property type="molecule type" value="Genomic_DNA"/>
</dbReference>
<evidence type="ECO:0000313" key="1">
    <source>
        <dbReference type="EMBL" id="KAJ2893857.1"/>
    </source>
</evidence>
<feature type="non-terminal residue" evidence="1">
    <location>
        <position position="1"/>
    </location>
</feature>
<organism evidence="1 2">
    <name type="scientific">Coemansia aciculifera</name>
    <dbReference type="NCBI Taxonomy" id="417176"/>
    <lineage>
        <taxon>Eukaryota</taxon>
        <taxon>Fungi</taxon>
        <taxon>Fungi incertae sedis</taxon>
        <taxon>Zoopagomycota</taxon>
        <taxon>Kickxellomycotina</taxon>
        <taxon>Kickxellomycetes</taxon>
        <taxon>Kickxellales</taxon>
        <taxon>Kickxellaceae</taxon>
        <taxon>Coemansia</taxon>
    </lineage>
</organism>
<reference evidence="1" key="1">
    <citation type="submission" date="2022-07" db="EMBL/GenBank/DDBJ databases">
        <title>Phylogenomic reconstructions and comparative analyses of Kickxellomycotina fungi.</title>
        <authorList>
            <person name="Reynolds N.K."/>
            <person name="Stajich J.E."/>
            <person name="Barry K."/>
            <person name="Grigoriev I.V."/>
            <person name="Crous P."/>
            <person name="Smith M.E."/>
        </authorList>
    </citation>
    <scope>NUCLEOTIDE SEQUENCE</scope>
    <source>
        <strain evidence="1">CBS 190363</strain>
    </source>
</reference>
<name>A0ACC1M396_9FUNG</name>
<proteinExistence type="predicted"/>
<gene>
    <name evidence="1" type="ORF">IWW38_002751</name>
</gene>
<evidence type="ECO:0000313" key="2">
    <source>
        <dbReference type="Proteomes" id="UP001139981"/>
    </source>
</evidence>
<sequence>HHVMNVFNIDKYSDLMIDSLSPVKNFVVMDPGVVFLLNWKGHVGVLENMKEQKRNQFRTSFRPLQ</sequence>